<gene>
    <name evidence="2" type="ORF">BTE48_14305</name>
</gene>
<reference evidence="2 3" key="1">
    <citation type="submission" date="2017-01" db="EMBL/GenBank/DDBJ databases">
        <title>Genome Sequencing of a Marine Spirillum, Oceanospirillum multiglobuliferum ATCC 33336, from Japan.</title>
        <authorList>
            <person name="Carney J.G."/>
            <person name="Trachtenberg A.M."/>
            <person name="Rheaume B.A."/>
            <person name="Linnane J.D."/>
            <person name="Pitts N.L."/>
            <person name="Mykles D.L."/>
            <person name="Maclea K.S."/>
        </authorList>
    </citation>
    <scope>NUCLEOTIDE SEQUENCE [LARGE SCALE GENOMIC DNA]</scope>
    <source>
        <strain evidence="2 3">ATCC 33336</strain>
    </source>
</reference>
<dbReference type="PROSITE" id="PS50994">
    <property type="entry name" value="INTEGRASE"/>
    <property type="match status" value="1"/>
</dbReference>
<dbReference type="Proteomes" id="UP000191418">
    <property type="component" value="Unassembled WGS sequence"/>
</dbReference>
<dbReference type="InterPro" id="IPR050900">
    <property type="entry name" value="Transposase_IS3/IS150/IS904"/>
</dbReference>
<dbReference type="Pfam" id="PF13333">
    <property type="entry name" value="rve_2"/>
    <property type="match status" value="1"/>
</dbReference>
<accession>A0A1V4T388</accession>
<dbReference type="EMBL" id="MTSM01000026">
    <property type="protein sequence ID" value="OPX54400.1"/>
    <property type="molecule type" value="Genomic_DNA"/>
</dbReference>
<evidence type="ECO:0000259" key="1">
    <source>
        <dbReference type="PROSITE" id="PS50994"/>
    </source>
</evidence>
<sequence length="288" mass="34050">MQDLQESWAVKRLCKLFSTHRSSYRYWQRRRKALAPDRISLTAELKRWFVRSNGSAGERTLVQLLATSGFKVSRWLVNKLMKQNGLVSRQLPTHQYAKAEREHLSIPNQLNREFTVKAPNQVWCGDVTYVWTGSKWLYLAVVLDLYARKVVGWATSASPDSELTKKALRMAYESRGKPKRLLFHSDQGCHYTSKSFRQQLWRYGIRQSLSRRGNCWDNSPMERFFRSFKTEWMPRSGYRDFNSALDAIRQYIVTYYNRHRPHQHNGGCSPMVMEQVYWKTYNKVAKNS</sequence>
<name>A0A1V4T388_9GAMM</name>
<organism evidence="2 3">
    <name type="scientific">Oceanospirillum multiglobuliferum</name>
    <dbReference type="NCBI Taxonomy" id="64969"/>
    <lineage>
        <taxon>Bacteria</taxon>
        <taxon>Pseudomonadati</taxon>
        <taxon>Pseudomonadota</taxon>
        <taxon>Gammaproteobacteria</taxon>
        <taxon>Oceanospirillales</taxon>
        <taxon>Oceanospirillaceae</taxon>
        <taxon>Oceanospirillum</taxon>
    </lineage>
</organism>
<dbReference type="AlphaFoldDB" id="A0A1V4T388"/>
<dbReference type="STRING" id="64969.SAMN02745127_02819"/>
<dbReference type="PANTHER" id="PTHR46889">
    <property type="entry name" value="TRANSPOSASE INSF FOR INSERTION SEQUENCE IS3B-RELATED"/>
    <property type="match status" value="1"/>
</dbReference>
<dbReference type="GO" id="GO:0003676">
    <property type="term" value="F:nucleic acid binding"/>
    <property type="evidence" value="ECO:0007669"/>
    <property type="project" value="InterPro"/>
</dbReference>
<comment type="caution">
    <text evidence="2">The sequence shown here is derived from an EMBL/GenBank/DDBJ whole genome shotgun (WGS) entry which is preliminary data.</text>
</comment>
<dbReference type="PANTHER" id="PTHR46889:SF4">
    <property type="entry name" value="TRANSPOSASE INSO FOR INSERTION SEQUENCE ELEMENT IS911B-RELATED"/>
    <property type="match status" value="1"/>
</dbReference>
<dbReference type="GO" id="GO:0015074">
    <property type="term" value="P:DNA integration"/>
    <property type="evidence" value="ECO:0007669"/>
    <property type="project" value="InterPro"/>
</dbReference>
<dbReference type="Gene3D" id="3.30.420.10">
    <property type="entry name" value="Ribonuclease H-like superfamily/Ribonuclease H"/>
    <property type="match status" value="1"/>
</dbReference>
<dbReference type="Pfam" id="PF00665">
    <property type="entry name" value="rve"/>
    <property type="match status" value="1"/>
</dbReference>
<keyword evidence="3" id="KW-1185">Reference proteome</keyword>
<dbReference type="InterPro" id="IPR001584">
    <property type="entry name" value="Integrase_cat-core"/>
</dbReference>
<protein>
    <submittedName>
        <fullName evidence="2">Transposase</fullName>
    </submittedName>
</protein>
<dbReference type="SUPFAM" id="SSF53098">
    <property type="entry name" value="Ribonuclease H-like"/>
    <property type="match status" value="1"/>
</dbReference>
<proteinExistence type="predicted"/>
<feature type="domain" description="Integrase catalytic" evidence="1">
    <location>
        <begin position="115"/>
        <end position="278"/>
    </location>
</feature>
<dbReference type="InterPro" id="IPR048020">
    <property type="entry name" value="Transpos_IS3"/>
</dbReference>
<dbReference type="NCBIfam" id="NF033516">
    <property type="entry name" value="transpos_IS3"/>
    <property type="match status" value="1"/>
</dbReference>
<dbReference type="InterPro" id="IPR036397">
    <property type="entry name" value="RNaseH_sf"/>
</dbReference>
<evidence type="ECO:0000313" key="3">
    <source>
        <dbReference type="Proteomes" id="UP000191418"/>
    </source>
</evidence>
<dbReference type="InterPro" id="IPR012337">
    <property type="entry name" value="RNaseH-like_sf"/>
</dbReference>
<evidence type="ECO:0000313" key="2">
    <source>
        <dbReference type="EMBL" id="OPX54400.1"/>
    </source>
</evidence>